<comment type="caution">
    <text evidence="1">The sequence shown here is derived from an EMBL/GenBank/DDBJ whole genome shotgun (WGS) entry which is preliminary data.</text>
</comment>
<evidence type="ECO:0008006" key="3">
    <source>
        <dbReference type="Google" id="ProtNLM"/>
    </source>
</evidence>
<gene>
    <name evidence="1" type="ORF">A2290_09055</name>
</gene>
<evidence type="ECO:0000313" key="2">
    <source>
        <dbReference type="Proteomes" id="UP000177905"/>
    </source>
</evidence>
<name>A0A1F4S3N1_UNCSA</name>
<dbReference type="GO" id="GO:0004799">
    <property type="term" value="F:thymidylate synthase activity"/>
    <property type="evidence" value="ECO:0007669"/>
    <property type="project" value="TreeGrafter"/>
</dbReference>
<dbReference type="PANTHER" id="PTHR34934">
    <property type="entry name" value="FLAVIN-DEPENDENT THYMIDYLATE SYNTHASE"/>
    <property type="match status" value="1"/>
</dbReference>
<protein>
    <recommendedName>
        <fullName evidence="3">Thymidylate synthase, flavin-dependent</fullName>
    </recommendedName>
</protein>
<dbReference type="InterPro" id="IPR003669">
    <property type="entry name" value="Thymidylate_synthase_ThyX"/>
</dbReference>
<dbReference type="InterPro" id="IPR036098">
    <property type="entry name" value="Thymidylate_synthase_ThyX_sf"/>
</dbReference>
<reference evidence="1 2" key="1">
    <citation type="journal article" date="2016" name="Nat. Commun.">
        <title>Thousands of microbial genomes shed light on interconnected biogeochemical processes in an aquifer system.</title>
        <authorList>
            <person name="Anantharaman K."/>
            <person name="Brown C.T."/>
            <person name="Hug L.A."/>
            <person name="Sharon I."/>
            <person name="Castelle C.J."/>
            <person name="Probst A.J."/>
            <person name="Thomas B.C."/>
            <person name="Singh A."/>
            <person name="Wilkins M.J."/>
            <person name="Karaoz U."/>
            <person name="Brodie E.L."/>
            <person name="Williams K.H."/>
            <person name="Hubbard S.S."/>
            <person name="Banfield J.F."/>
        </authorList>
    </citation>
    <scope>NUCLEOTIDE SEQUENCE [LARGE SCALE GENOMIC DNA]</scope>
</reference>
<dbReference type="GO" id="GO:0006231">
    <property type="term" value="P:dTMP biosynthetic process"/>
    <property type="evidence" value="ECO:0007669"/>
    <property type="project" value="InterPro"/>
</dbReference>
<accession>A0A1F4S3N1</accession>
<dbReference type="Proteomes" id="UP000177905">
    <property type="component" value="Unassembled WGS sequence"/>
</dbReference>
<proteinExistence type="predicted"/>
<dbReference type="GO" id="GO:0050797">
    <property type="term" value="F:thymidylate synthase (FAD) activity"/>
    <property type="evidence" value="ECO:0007669"/>
    <property type="project" value="InterPro"/>
</dbReference>
<dbReference type="EMBL" id="MEUA01000026">
    <property type="protein sequence ID" value="OGC15041.1"/>
    <property type="molecule type" value="Genomic_DNA"/>
</dbReference>
<dbReference type="Gene3D" id="3.30.1360.170">
    <property type="match status" value="2"/>
</dbReference>
<dbReference type="SUPFAM" id="SSF69796">
    <property type="entry name" value="Thymidylate synthase-complementing protein Thy1"/>
    <property type="match status" value="2"/>
</dbReference>
<sequence>MKILLAGYNLDNEVIEALKKGKTNRTDVTPEVLSASYARISRDPRPIDSLRKAAREEVEKARKSNQNIIFKMGHHSVAEHAVFNFDLIDVSRLAMEEIEKFRLCSYTEKSQRYQKLEDNFLIPEEIKSVRMENLFVETLKAQNKAYQSAVAIDVPPEDARYITSLATLGQVGMTVNARNLELLFRRFASSSLAEVRQIGKEMFRLVEKIAPSIILFTQATPLDRDTYPALQDWAKNNVKNKNNNNTEEVSLINFDKEADNIILASLLHISTDLDFNTCLKEIKKLSHKKQLELIKISLKNLEFFDSTIREFEFSDLTFELIISSACFGQLKRHRMATTTAQPYNPKLGITVPKTIKEKGLEKEFVNIAVETEKAYEKIYRKKSLAAPYILTNAHRKRVLFKCNARELYHISRLREDKHAQWDIHSITNKMVFLAKKAMPISMITICGKDSYTEVFKSVFGKEPKIKPVY</sequence>
<dbReference type="GO" id="GO:0050660">
    <property type="term" value="F:flavin adenine dinucleotide binding"/>
    <property type="evidence" value="ECO:0007669"/>
    <property type="project" value="InterPro"/>
</dbReference>
<dbReference type="AlphaFoldDB" id="A0A1F4S3N1"/>
<dbReference type="PROSITE" id="PS51331">
    <property type="entry name" value="THYX"/>
    <property type="match status" value="2"/>
</dbReference>
<dbReference type="CDD" id="cd20175">
    <property type="entry name" value="ThyX"/>
    <property type="match status" value="2"/>
</dbReference>
<dbReference type="PANTHER" id="PTHR34934:SF1">
    <property type="entry name" value="FLAVIN-DEPENDENT THYMIDYLATE SYNTHASE"/>
    <property type="match status" value="1"/>
</dbReference>
<dbReference type="GO" id="GO:0070402">
    <property type="term" value="F:NADPH binding"/>
    <property type="evidence" value="ECO:0007669"/>
    <property type="project" value="TreeGrafter"/>
</dbReference>
<organism evidence="1 2">
    <name type="scientific">candidate division WOR-1 bacterium RIFOXYB2_FULL_36_35</name>
    <dbReference type="NCBI Taxonomy" id="1802578"/>
    <lineage>
        <taxon>Bacteria</taxon>
        <taxon>Bacillati</taxon>
        <taxon>Saganbacteria</taxon>
    </lineage>
</organism>
<evidence type="ECO:0000313" key="1">
    <source>
        <dbReference type="EMBL" id="OGC15041.1"/>
    </source>
</evidence>
<dbReference type="Pfam" id="PF02511">
    <property type="entry name" value="Thy1"/>
    <property type="match status" value="2"/>
</dbReference>